<evidence type="ECO:0000313" key="4">
    <source>
        <dbReference type="Proteomes" id="UP000828390"/>
    </source>
</evidence>
<reference evidence="3" key="1">
    <citation type="journal article" date="2019" name="bioRxiv">
        <title>The Genome of the Zebra Mussel, Dreissena polymorpha: A Resource for Invasive Species Research.</title>
        <authorList>
            <person name="McCartney M.A."/>
            <person name="Auch B."/>
            <person name="Kono T."/>
            <person name="Mallez S."/>
            <person name="Zhang Y."/>
            <person name="Obille A."/>
            <person name="Becker A."/>
            <person name="Abrahante J.E."/>
            <person name="Garbe J."/>
            <person name="Badalamenti J.P."/>
            <person name="Herman A."/>
            <person name="Mangelson H."/>
            <person name="Liachko I."/>
            <person name="Sullivan S."/>
            <person name="Sone E.D."/>
            <person name="Koren S."/>
            <person name="Silverstein K.A.T."/>
            <person name="Beckman K.B."/>
            <person name="Gohl D.M."/>
        </authorList>
    </citation>
    <scope>NUCLEOTIDE SEQUENCE</scope>
    <source>
        <strain evidence="3">Duluth1</strain>
        <tissue evidence="3">Whole animal</tissue>
    </source>
</reference>
<proteinExistence type="predicted"/>
<dbReference type="Proteomes" id="UP000828390">
    <property type="component" value="Unassembled WGS sequence"/>
</dbReference>
<keyword evidence="4" id="KW-1185">Reference proteome</keyword>
<keyword evidence="1" id="KW-0472">Membrane</keyword>
<dbReference type="AlphaFoldDB" id="A0A9D4E1X4"/>
<keyword evidence="2" id="KW-0732">Signal</keyword>
<reference evidence="3" key="2">
    <citation type="submission" date="2020-11" db="EMBL/GenBank/DDBJ databases">
        <authorList>
            <person name="McCartney M.A."/>
            <person name="Auch B."/>
            <person name="Kono T."/>
            <person name="Mallez S."/>
            <person name="Becker A."/>
            <person name="Gohl D.M."/>
            <person name="Silverstein K.A.T."/>
            <person name="Koren S."/>
            <person name="Bechman K.B."/>
            <person name="Herman A."/>
            <person name="Abrahante J.E."/>
            <person name="Garbe J."/>
        </authorList>
    </citation>
    <scope>NUCLEOTIDE SEQUENCE</scope>
    <source>
        <strain evidence="3">Duluth1</strain>
        <tissue evidence="3">Whole animal</tissue>
    </source>
</reference>
<accession>A0A9D4E1X4</accession>
<comment type="caution">
    <text evidence="3">The sequence shown here is derived from an EMBL/GenBank/DDBJ whole genome shotgun (WGS) entry which is preliminary data.</text>
</comment>
<dbReference type="OrthoDB" id="6141375at2759"/>
<keyword evidence="1" id="KW-0812">Transmembrane</keyword>
<dbReference type="EMBL" id="JAIWYP010000009">
    <property type="protein sequence ID" value="KAH3771283.1"/>
    <property type="molecule type" value="Genomic_DNA"/>
</dbReference>
<organism evidence="3 4">
    <name type="scientific">Dreissena polymorpha</name>
    <name type="common">Zebra mussel</name>
    <name type="synonym">Mytilus polymorpha</name>
    <dbReference type="NCBI Taxonomy" id="45954"/>
    <lineage>
        <taxon>Eukaryota</taxon>
        <taxon>Metazoa</taxon>
        <taxon>Spiralia</taxon>
        <taxon>Lophotrochozoa</taxon>
        <taxon>Mollusca</taxon>
        <taxon>Bivalvia</taxon>
        <taxon>Autobranchia</taxon>
        <taxon>Heteroconchia</taxon>
        <taxon>Euheterodonta</taxon>
        <taxon>Imparidentia</taxon>
        <taxon>Neoheterodontei</taxon>
        <taxon>Myida</taxon>
        <taxon>Dreissenoidea</taxon>
        <taxon>Dreissenidae</taxon>
        <taxon>Dreissena</taxon>
    </lineage>
</organism>
<sequence length="351" mass="39307">MEIRFSSLMLLLSCSLHQSLLGILASVPHTDAKKCQHKLSSKGEPVKKVQMIRRIPARCSGWDEAWSWISKKDCHTKYILDYVELPSAVQRDDEDCEEELSVPAPSNQFDITDEKFLAITFGSATLALLIIVVIIVVSVMRRGNYRCTCCGDGPAYISANVVDRENPNEIRNCNLYEGNTPDGDHIYEEVFDKTKVNIDDKEPSDINMYVPKEDIKSKTSNGVHQRRPVTPTAPLEEDVTNTAGIAQPNEYSVLKETLVKSVDKHTNISENVSVYTHDTQLSTRIAADSDKNILDAKPRSEGAYKNIDNELNHEDLERDSLLCKEQNGVVLGSASEHEDQIVQINESRDAD</sequence>
<feature type="signal peptide" evidence="2">
    <location>
        <begin position="1"/>
        <end position="32"/>
    </location>
</feature>
<protein>
    <submittedName>
        <fullName evidence="3">Uncharacterized protein</fullName>
    </submittedName>
</protein>
<evidence type="ECO:0000256" key="2">
    <source>
        <dbReference type="SAM" id="SignalP"/>
    </source>
</evidence>
<evidence type="ECO:0000256" key="1">
    <source>
        <dbReference type="SAM" id="Phobius"/>
    </source>
</evidence>
<evidence type="ECO:0000313" key="3">
    <source>
        <dbReference type="EMBL" id="KAH3771283.1"/>
    </source>
</evidence>
<keyword evidence="1" id="KW-1133">Transmembrane helix</keyword>
<feature type="transmembrane region" description="Helical" evidence="1">
    <location>
        <begin position="116"/>
        <end position="137"/>
    </location>
</feature>
<gene>
    <name evidence="3" type="ORF">DPMN_172597</name>
</gene>
<feature type="chain" id="PRO_5038800912" evidence="2">
    <location>
        <begin position="33"/>
        <end position="351"/>
    </location>
</feature>
<name>A0A9D4E1X4_DREPO</name>